<feature type="chain" id="PRO_5001490958" description="SCP domain-containing protein" evidence="1">
    <location>
        <begin position="20"/>
        <end position="147"/>
    </location>
</feature>
<dbReference type="InterPro" id="IPR035109">
    <property type="entry name" value="ASPR"/>
</dbReference>
<keyword evidence="3" id="KW-1185">Reference proteome</keyword>
<dbReference type="EMBL" id="JARK01001442">
    <property type="protein sequence ID" value="EYC01508.1"/>
    <property type="molecule type" value="Genomic_DNA"/>
</dbReference>
<evidence type="ECO:0000313" key="2">
    <source>
        <dbReference type="EMBL" id="EYC01508.1"/>
    </source>
</evidence>
<name>A0A016TFX4_9BILA</name>
<reference evidence="3" key="1">
    <citation type="journal article" date="2015" name="Nat. Genet.">
        <title>The genome and transcriptome of the zoonotic hookworm Ancylostoma ceylanicum identify infection-specific gene families.</title>
        <authorList>
            <person name="Schwarz E.M."/>
            <person name="Hu Y."/>
            <person name="Antoshechkin I."/>
            <person name="Miller M.M."/>
            <person name="Sternberg P.W."/>
            <person name="Aroian R.V."/>
        </authorList>
    </citation>
    <scope>NUCLEOTIDE SEQUENCE</scope>
    <source>
        <strain evidence="3">HY135</strain>
    </source>
</reference>
<dbReference type="OrthoDB" id="10424372at2759"/>
<proteinExistence type="predicted"/>
<comment type="caution">
    <text evidence="2">The sequence shown here is derived from an EMBL/GenBank/DDBJ whole genome shotgun (WGS) entry which is preliminary data.</text>
</comment>
<feature type="signal peptide" evidence="1">
    <location>
        <begin position="1"/>
        <end position="19"/>
    </location>
</feature>
<evidence type="ECO:0000256" key="1">
    <source>
        <dbReference type="SAM" id="SignalP"/>
    </source>
</evidence>
<dbReference type="Pfam" id="PF17641">
    <property type="entry name" value="ASPRs"/>
    <property type="match status" value="1"/>
</dbReference>
<accession>A0A016TFX4</accession>
<evidence type="ECO:0008006" key="4">
    <source>
        <dbReference type="Google" id="ProtNLM"/>
    </source>
</evidence>
<dbReference type="AlphaFoldDB" id="A0A016TFX4"/>
<keyword evidence="1" id="KW-0732">Signal</keyword>
<dbReference type="Proteomes" id="UP000024635">
    <property type="component" value="Unassembled WGS sequence"/>
</dbReference>
<organism evidence="2 3">
    <name type="scientific">Ancylostoma ceylanicum</name>
    <dbReference type="NCBI Taxonomy" id="53326"/>
    <lineage>
        <taxon>Eukaryota</taxon>
        <taxon>Metazoa</taxon>
        <taxon>Ecdysozoa</taxon>
        <taxon>Nematoda</taxon>
        <taxon>Chromadorea</taxon>
        <taxon>Rhabditida</taxon>
        <taxon>Rhabditina</taxon>
        <taxon>Rhabditomorpha</taxon>
        <taxon>Strongyloidea</taxon>
        <taxon>Ancylostomatidae</taxon>
        <taxon>Ancylostomatinae</taxon>
        <taxon>Ancylostoma</taxon>
    </lineage>
</organism>
<evidence type="ECO:0000313" key="3">
    <source>
        <dbReference type="Proteomes" id="UP000024635"/>
    </source>
</evidence>
<sequence>MFTSGLLLLIFNIFEVVSASGRSCDPSSGTYPNPGRVLDPLVEKILLNVKGNPEYDCEYEKAIDLKLTLDDDGEMMREDYPHVTGKELDFKVTKNGDTEKTLPETLVDEVLQNWSGQLPNVANKFGCNIDRDEDPKTTTFKISCIFS</sequence>
<protein>
    <recommendedName>
        <fullName evidence="4">SCP domain-containing protein</fullName>
    </recommendedName>
</protein>
<gene>
    <name evidence="2" type="primary">Acey_s0106.g3732</name>
    <name evidence="2" type="ORF">Y032_0106g3732</name>
</gene>